<dbReference type="AlphaFoldDB" id="A0A167VKE0"/>
<keyword evidence="2" id="KW-0732">Signal</keyword>
<evidence type="ECO:0000313" key="3">
    <source>
        <dbReference type="EMBL" id="KZZ87656.1"/>
    </source>
</evidence>
<accession>A0A167VKE0</accession>
<comment type="caution">
    <text evidence="3">The sequence shown here is derived from an EMBL/GenBank/DDBJ whole genome shotgun (WGS) entry which is preliminary data.</text>
</comment>
<reference evidence="3 4" key="1">
    <citation type="journal article" date="2016" name="Genome Biol. Evol.">
        <title>Divergent and convergent evolution of fungal pathogenicity.</title>
        <authorList>
            <person name="Shang Y."/>
            <person name="Xiao G."/>
            <person name="Zheng P."/>
            <person name="Cen K."/>
            <person name="Zhan S."/>
            <person name="Wang C."/>
        </authorList>
    </citation>
    <scope>NUCLEOTIDE SEQUENCE [LARGE SCALE GENOMIC DNA]</scope>
    <source>
        <strain evidence="3 4">RCEF 2490</strain>
    </source>
</reference>
<name>A0A167VKE0_9HYPO</name>
<evidence type="ECO:0000313" key="4">
    <source>
        <dbReference type="Proteomes" id="UP000078544"/>
    </source>
</evidence>
<keyword evidence="4" id="KW-1185">Reference proteome</keyword>
<sequence length="155" mass="16391">MAVLAFGPALLNALPVASDGAVVFSDPLTERDTHIQKIDKAQPNTEFHGNSGFAGLAGLADNLASANGFNGHSNPQPEEHNGHSDPSANIPPSRGKKMGPDGWYAGAENDLPPQYMGNPRAKRGSETNIMQIPKEKAPEDESNIMKIAPKQKPSA</sequence>
<dbReference type="EMBL" id="AZGY01000035">
    <property type="protein sequence ID" value="KZZ87656.1"/>
    <property type="molecule type" value="Genomic_DNA"/>
</dbReference>
<feature type="region of interest" description="Disordered" evidence="1">
    <location>
        <begin position="64"/>
        <end position="155"/>
    </location>
</feature>
<evidence type="ECO:0000256" key="1">
    <source>
        <dbReference type="SAM" id="MobiDB-lite"/>
    </source>
</evidence>
<feature type="signal peptide" evidence="2">
    <location>
        <begin position="1"/>
        <end position="20"/>
    </location>
</feature>
<feature type="chain" id="PRO_5007893503" evidence="2">
    <location>
        <begin position="21"/>
        <end position="155"/>
    </location>
</feature>
<feature type="compositionally biased region" description="Polar residues" evidence="1">
    <location>
        <begin position="64"/>
        <end position="76"/>
    </location>
</feature>
<dbReference type="Proteomes" id="UP000078544">
    <property type="component" value="Unassembled WGS sequence"/>
</dbReference>
<evidence type="ECO:0000256" key="2">
    <source>
        <dbReference type="SAM" id="SignalP"/>
    </source>
</evidence>
<organism evidence="3 4">
    <name type="scientific">Moelleriella libera RCEF 2490</name>
    <dbReference type="NCBI Taxonomy" id="1081109"/>
    <lineage>
        <taxon>Eukaryota</taxon>
        <taxon>Fungi</taxon>
        <taxon>Dikarya</taxon>
        <taxon>Ascomycota</taxon>
        <taxon>Pezizomycotina</taxon>
        <taxon>Sordariomycetes</taxon>
        <taxon>Hypocreomycetidae</taxon>
        <taxon>Hypocreales</taxon>
        <taxon>Clavicipitaceae</taxon>
        <taxon>Moelleriella</taxon>
    </lineage>
</organism>
<proteinExistence type="predicted"/>
<gene>
    <name evidence="3" type="ORF">AAL_08323</name>
</gene>
<protein>
    <submittedName>
        <fullName evidence="3">Uncharacterized protein</fullName>
    </submittedName>
</protein>